<name>A0A2Z4Y253_SUMC1</name>
<organism evidence="1 2">
    <name type="scientific">Sumerlaea chitinivorans</name>
    <dbReference type="NCBI Taxonomy" id="2250252"/>
    <lineage>
        <taxon>Bacteria</taxon>
        <taxon>Candidatus Sumerlaeota</taxon>
        <taxon>Candidatus Sumerlaeia</taxon>
        <taxon>Candidatus Sumerlaeales</taxon>
        <taxon>Candidatus Sumerlaeaceae</taxon>
        <taxon>Candidatus Sumerlaea</taxon>
    </lineage>
</organism>
<gene>
    <name evidence="1" type="ORF">BRCON_0393</name>
</gene>
<evidence type="ECO:0000313" key="1">
    <source>
        <dbReference type="EMBL" id="AXA35170.1"/>
    </source>
</evidence>
<evidence type="ECO:0000313" key="2">
    <source>
        <dbReference type="Proteomes" id="UP000262583"/>
    </source>
</evidence>
<reference evidence="1 2" key="1">
    <citation type="submission" date="2018-05" db="EMBL/GenBank/DDBJ databases">
        <title>A metagenomic window into the 2 km-deep terrestrial subsurface aquifer revealed taxonomically and functionally diverse microbial community comprising novel uncultured bacterial lineages.</title>
        <authorList>
            <person name="Kadnikov V.V."/>
            <person name="Mardanov A.V."/>
            <person name="Beletsky A.V."/>
            <person name="Banks D."/>
            <person name="Pimenov N.V."/>
            <person name="Frank Y.A."/>
            <person name="Karnachuk O.V."/>
            <person name="Ravin N.V."/>
        </authorList>
    </citation>
    <scope>NUCLEOTIDE SEQUENCE [LARGE SCALE GENOMIC DNA]</scope>
    <source>
        <strain evidence="1">BY</strain>
    </source>
</reference>
<sequence>MNFAPGEKAVVRILTAGDELSLEEKINEYLETHPEEILEDLQVEQVEYHARTGSVEFGLIAVLVMKVNKA</sequence>
<dbReference type="EMBL" id="CP030759">
    <property type="protein sequence ID" value="AXA35170.1"/>
    <property type="molecule type" value="Genomic_DNA"/>
</dbReference>
<dbReference type="KEGG" id="schv:BRCON_0393"/>
<protein>
    <recommendedName>
        <fullName evidence="3">Sporulation protein Cse60</fullName>
    </recommendedName>
</protein>
<dbReference type="AlphaFoldDB" id="A0A2Z4Y253"/>
<evidence type="ECO:0008006" key="3">
    <source>
        <dbReference type="Google" id="ProtNLM"/>
    </source>
</evidence>
<dbReference type="Proteomes" id="UP000262583">
    <property type="component" value="Chromosome"/>
</dbReference>
<proteinExistence type="predicted"/>
<accession>A0A2Z4Y253</accession>